<organism evidence="10 11">
    <name type="scientific">Geobacillus kaustophilus</name>
    <dbReference type="NCBI Taxonomy" id="1462"/>
    <lineage>
        <taxon>Bacteria</taxon>
        <taxon>Bacillati</taxon>
        <taxon>Bacillota</taxon>
        <taxon>Bacilli</taxon>
        <taxon>Bacillales</taxon>
        <taxon>Anoxybacillaceae</taxon>
        <taxon>Geobacillus</taxon>
        <taxon>Geobacillus thermoleovorans group</taxon>
    </lineage>
</organism>
<evidence type="ECO:0000313" key="11">
    <source>
        <dbReference type="Proteomes" id="UP000032522"/>
    </source>
</evidence>
<dbReference type="Gene3D" id="3.30.450.20">
    <property type="entry name" value="PAS domain"/>
    <property type="match status" value="1"/>
</dbReference>
<dbReference type="PATRIC" id="fig|1462.6.peg.1836"/>
<dbReference type="Pfam" id="PF07568">
    <property type="entry name" value="HisKA_2"/>
    <property type="match status" value="1"/>
</dbReference>
<feature type="domain" description="Histidine kinase" evidence="9">
    <location>
        <begin position="276"/>
        <end position="469"/>
    </location>
</feature>
<comment type="caution">
    <text evidence="10">The sequence shown here is derived from an EMBL/GenBank/DDBJ whole genome shotgun (WGS) entry which is preliminary data.</text>
</comment>
<protein>
    <recommendedName>
        <fullName evidence="2">histidine kinase</fullName>
        <ecNumber evidence="2">2.7.13.3</ecNumber>
    </recommendedName>
</protein>
<dbReference type="Proteomes" id="UP000032522">
    <property type="component" value="Unassembled WGS sequence"/>
</dbReference>
<dbReference type="SMART" id="SM00387">
    <property type="entry name" value="HATPase_c"/>
    <property type="match status" value="1"/>
</dbReference>
<reference evidence="10 11" key="1">
    <citation type="submission" date="2015-01" db="EMBL/GenBank/DDBJ databases">
        <authorList>
            <person name="Filippidou S."/>
            <person name="Jeanneret N."/>
            <person name="Russel-Delif L."/>
            <person name="Junier T."/>
            <person name="Wunderlin T."/>
            <person name="Molina V."/>
            <person name="Johnson S.L."/>
            <person name="Davenport K.W."/>
            <person name="Chain P.S."/>
            <person name="Dorador C."/>
            <person name="Junier P."/>
        </authorList>
    </citation>
    <scope>NUCLEOTIDE SEQUENCE [LARGE SCALE GENOMIC DNA]</scope>
    <source>
        <strain evidence="10 11">Et7/4</strain>
    </source>
</reference>
<dbReference type="SUPFAM" id="SSF55874">
    <property type="entry name" value="ATPase domain of HSP90 chaperone/DNA topoisomerase II/histidine kinase"/>
    <property type="match status" value="1"/>
</dbReference>
<dbReference type="EMBL" id="JYBP01000003">
    <property type="protein sequence ID" value="KJE29071.1"/>
    <property type="molecule type" value="Genomic_DNA"/>
</dbReference>
<evidence type="ECO:0000256" key="5">
    <source>
        <dbReference type="ARBA" id="ARBA00022741"/>
    </source>
</evidence>
<dbReference type="InterPro" id="IPR036890">
    <property type="entry name" value="HATPase_C_sf"/>
</dbReference>
<dbReference type="InterPro" id="IPR022066">
    <property type="entry name" value="PdtaS_GAF"/>
</dbReference>
<sequence>MLLEVSALASFLRKEDVKIIEELSKYLQLFSDLSQADVFIDCLLPGGEEAIVVAEAHPITGKSLYSDPVVGKIAYKENEPGVFFCFKTGRPVIGSRGVSQENVNMQQNVMPIVNEFGKVIGVLIMEQDITEKIQQEKNVELLMEATEQLSETLYHIAMSEVAIPDLMHEGLLLFDHDYQITFANDRAKEMFEVNGHLLIGANVDSLPFGSMIKKELAKQSGMFSYEFQLERHFLQLKAVSIQRNNRTVGGVLLLQDLSELKEKEKQLMIKSAVIREIHHRVKNNLQTISSLLRLQMRRVDSKEIEKVFLEIINRITSISIIHEVLSLEGTDVIECKEVIELVSNAIISSMKQSDQKITIQVEGCSLYLPSQKASSLALVMNELVQNAINHAFIDLDKGVIHIKLEKQNQIVTIAVTDDGVGIDLEKVQQKGRLGLQICQTLISEDLGGILEFEHNHPGTKVIVTFPLPKEGLVT</sequence>
<keyword evidence="3" id="KW-0597">Phosphoprotein</keyword>
<dbReference type="InterPro" id="IPR038424">
    <property type="entry name" value="H_kinase_PdtaS_GAF_sf"/>
</dbReference>
<keyword evidence="8" id="KW-0902">Two-component regulatory system</keyword>
<comment type="catalytic activity">
    <reaction evidence="1">
        <text>ATP + protein L-histidine = ADP + protein N-phospho-L-histidine.</text>
        <dbReference type="EC" id="2.7.13.3"/>
    </reaction>
</comment>
<dbReference type="InterPro" id="IPR011495">
    <property type="entry name" value="Sig_transdc_His_kin_sub2_dim/P"/>
</dbReference>
<dbReference type="InterPro" id="IPR005467">
    <property type="entry name" value="His_kinase_dom"/>
</dbReference>
<dbReference type="AlphaFoldDB" id="A0A0D8BXY8"/>
<dbReference type="Pfam" id="PF12282">
    <property type="entry name" value="GAF_PdtaS"/>
    <property type="match status" value="1"/>
</dbReference>
<evidence type="ECO:0000259" key="9">
    <source>
        <dbReference type="PROSITE" id="PS50109"/>
    </source>
</evidence>
<dbReference type="InterPro" id="IPR035965">
    <property type="entry name" value="PAS-like_dom_sf"/>
</dbReference>
<evidence type="ECO:0000256" key="7">
    <source>
        <dbReference type="ARBA" id="ARBA00022840"/>
    </source>
</evidence>
<keyword evidence="4" id="KW-0808">Transferase</keyword>
<dbReference type="InterPro" id="IPR003594">
    <property type="entry name" value="HATPase_dom"/>
</dbReference>
<evidence type="ECO:0000256" key="4">
    <source>
        <dbReference type="ARBA" id="ARBA00022679"/>
    </source>
</evidence>
<evidence type="ECO:0000256" key="1">
    <source>
        <dbReference type="ARBA" id="ARBA00000085"/>
    </source>
</evidence>
<evidence type="ECO:0000256" key="2">
    <source>
        <dbReference type="ARBA" id="ARBA00012438"/>
    </source>
</evidence>
<dbReference type="Gene3D" id="3.30.450.280">
    <property type="entry name" value="GAF domain"/>
    <property type="match status" value="1"/>
</dbReference>
<keyword evidence="7" id="KW-0067">ATP-binding</keyword>
<dbReference type="GO" id="GO:0000160">
    <property type="term" value="P:phosphorelay signal transduction system"/>
    <property type="evidence" value="ECO:0007669"/>
    <property type="project" value="UniProtKB-KW"/>
</dbReference>
<dbReference type="RefSeq" id="WP_052523783.1">
    <property type="nucleotide sequence ID" value="NZ_JYBP01000003.1"/>
</dbReference>
<accession>A0A0D8BXY8</accession>
<dbReference type="Gene3D" id="3.30.565.10">
    <property type="entry name" value="Histidine kinase-like ATPase, C-terminal domain"/>
    <property type="match status" value="1"/>
</dbReference>
<keyword evidence="6" id="KW-0418">Kinase</keyword>
<dbReference type="PROSITE" id="PS50109">
    <property type="entry name" value="HIS_KIN"/>
    <property type="match status" value="1"/>
</dbReference>
<evidence type="ECO:0000256" key="8">
    <source>
        <dbReference type="ARBA" id="ARBA00023012"/>
    </source>
</evidence>
<evidence type="ECO:0000256" key="3">
    <source>
        <dbReference type="ARBA" id="ARBA00022553"/>
    </source>
</evidence>
<gene>
    <name evidence="10" type="ORF">LG52_1623</name>
</gene>
<evidence type="ECO:0000313" key="10">
    <source>
        <dbReference type="EMBL" id="KJE29071.1"/>
    </source>
</evidence>
<dbReference type="SUPFAM" id="SSF55785">
    <property type="entry name" value="PYP-like sensor domain (PAS domain)"/>
    <property type="match status" value="1"/>
</dbReference>
<evidence type="ECO:0000256" key="6">
    <source>
        <dbReference type="ARBA" id="ARBA00022777"/>
    </source>
</evidence>
<dbReference type="PANTHER" id="PTHR41523:SF8">
    <property type="entry name" value="ETHYLENE RESPONSE SENSOR PROTEIN"/>
    <property type="match status" value="1"/>
</dbReference>
<dbReference type="GO" id="GO:0004673">
    <property type="term" value="F:protein histidine kinase activity"/>
    <property type="evidence" value="ECO:0007669"/>
    <property type="project" value="UniProtKB-EC"/>
</dbReference>
<dbReference type="EC" id="2.7.13.3" evidence="2"/>
<proteinExistence type="predicted"/>
<name>A0A0D8BXY8_GEOKU</name>
<dbReference type="PANTHER" id="PTHR41523">
    <property type="entry name" value="TWO-COMPONENT SYSTEM SENSOR PROTEIN"/>
    <property type="match status" value="1"/>
</dbReference>
<dbReference type="Pfam" id="PF02518">
    <property type="entry name" value="HATPase_c"/>
    <property type="match status" value="1"/>
</dbReference>
<keyword evidence="5" id="KW-0547">Nucleotide-binding</keyword>
<dbReference type="GO" id="GO:0005524">
    <property type="term" value="F:ATP binding"/>
    <property type="evidence" value="ECO:0007669"/>
    <property type="project" value="UniProtKB-KW"/>
</dbReference>